<dbReference type="RefSeq" id="WP_304541020.1">
    <property type="nucleotide sequence ID" value="NZ_JARPTC010000003.1"/>
</dbReference>
<comment type="subcellular location">
    <subcellularLocation>
        <location evidence="1">Membrane</location>
        <topology evidence="1">Multi-pass membrane protein</topology>
    </subcellularLocation>
</comment>
<comment type="caution">
    <text evidence="9">The sequence shown here is derived from an EMBL/GenBank/DDBJ whole genome shotgun (WGS) entry which is preliminary data.</text>
</comment>
<accession>A0AAW7Z9E1</accession>
<feature type="transmembrane region" description="Helical" evidence="8">
    <location>
        <begin position="218"/>
        <end position="242"/>
    </location>
</feature>
<keyword evidence="4" id="KW-0309">Germination</keyword>
<evidence type="ECO:0000256" key="2">
    <source>
        <dbReference type="ARBA" id="ARBA00007998"/>
    </source>
</evidence>
<evidence type="ECO:0000256" key="6">
    <source>
        <dbReference type="ARBA" id="ARBA00022989"/>
    </source>
</evidence>
<protein>
    <submittedName>
        <fullName evidence="9">Endospore germination permease</fullName>
    </submittedName>
</protein>
<dbReference type="AlphaFoldDB" id="A0AAW7Z9E1"/>
<feature type="transmembrane region" description="Helical" evidence="8">
    <location>
        <begin position="193"/>
        <end position="211"/>
    </location>
</feature>
<feature type="transmembrane region" description="Helical" evidence="8">
    <location>
        <begin position="39"/>
        <end position="59"/>
    </location>
</feature>
<gene>
    <name evidence="9" type="ORF">P6N53_02830</name>
</gene>
<organism evidence="9 10">
    <name type="scientific">Desulforamulus aquiferis</name>
    <dbReference type="NCBI Taxonomy" id="1397668"/>
    <lineage>
        <taxon>Bacteria</taxon>
        <taxon>Bacillati</taxon>
        <taxon>Bacillota</taxon>
        <taxon>Clostridia</taxon>
        <taxon>Eubacteriales</taxon>
        <taxon>Peptococcaceae</taxon>
        <taxon>Desulforamulus</taxon>
    </lineage>
</organism>
<dbReference type="Pfam" id="PF03845">
    <property type="entry name" value="Spore_permease"/>
    <property type="match status" value="1"/>
</dbReference>
<keyword evidence="10" id="KW-1185">Reference proteome</keyword>
<reference evidence="9" key="2">
    <citation type="submission" date="2023-03" db="EMBL/GenBank/DDBJ databases">
        <authorList>
            <person name="Zhang Z."/>
        </authorList>
    </citation>
    <scope>NUCLEOTIDE SEQUENCE</scope>
    <source>
        <strain evidence="9">DSA</strain>
    </source>
</reference>
<feature type="transmembrane region" description="Helical" evidence="8">
    <location>
        <begin position="150"/>
        <end position="173"/>
    </location>
</feature>
<dbReference type="Proteomes" id="UP001172911">
    <property type="component" value="Unassembled WGS sequence"/>
</dbReference>
<keyword evidence="6 8" id="KW-1133">Transmembrane helix</keyword>
<sequence>MIREGKIGFAELFALLFISNIGRIFLTLPATAINEGRTLVWAMIIVGTIGSALGFWIVASLMRRHSNQTIVEVSESLLGPYLGTLVNLLIFFYFVAVMSLLSRGFAEAILVTTLPRTPISAVLLFLFGGAMLSCHYGLETMARVARTSLTFILAGLVILFLAVVETMEISFLFPLYSREPSYIFFQGLTEYSLVSEGLLAAVIILSVSGGWQKFRNATMLAIIFGGMLLLITCMAILLVFGVPSSNELLIPFFNLSRLIELGRYFQRIEAIFLLSWVMVGFVKLAVTLYAATIVAARIFKAPDYRPLLWIVTMLCAVVSILPPDLPTNLYLETQFLRRYPGLAVTVGLPLLLLAVSRIRKTGELEGDDARAKE</sequence>
<dbReference type="InterPro" id="IPR004761">
    <property type="entry name" value="Spore_GerAB"/>
</dbReference>
<proteinExistence type="inferred from homology"/>
<evidence type="ECO:0000256" key="8">
    <source>
        <dbReference type="SAM" id="Phobius"/>
    </source>
</evidence>
<reference evidence="9" key="1">
    <citation type="journal article" date="2023" name="J. Hazard. Mater.">
        <title>Anaerobic biodegradation of pyrene and benzo[a]pyrene by a new sulfate-reducing Desulforamulus aquiferis strain DSA.</title>
        <authorList>
            <person name="Zhang Z."/>
            <person name="Sun J."/>
            <person name="Gong X."/>
            <person name="Wang C."/>
            <person name="Wang H."/>
        </authorList>
    </citation>
    <scope>NUCLEOTIDE SEQUENCE</scope>
    <source>
        <strain evidence="9">DSA</strain>
    </source>
</reference>
<evidence type="ECO:0000256" key="5">
    <source>
        <dbReference type="ARBA" id="ARBA00022692"/>
    </source>
</evidence>
<evidence type="ECO:0000256" key="4">
    <source>
        <dbReference type="ARBA" id="ARBA00022544"/>
    </source>
</evidence>
<keyword evidence="7 8" id="KW-0472">Membrane</keyword>
<evidence type="ECO:0000256" key="7">
    <source>
        <dbReference type="ARBA" id="ARBA00023136"/>
    </source>
</evidence>
<evidence type="ECO:0000256" key="1">
    <source>
        <dbReference type="ARBA" id="ARBA00004141"/>
    </source>
</evidence>
<dbReference type="GO" id="GO:0009847">
    <property type="term" value="P:spore germination"/>
    <property type="evidence" value="ECO:0007669"/>
    <property type="project" value="InterPro"/>
</dbReference>
<comment type="similarity">
    <text evidence="2">Belongs to the amino acid-polyamine-organocation (APC) superfamily. Spore germination protein (SGP) (TC 2.A.3.9) family.</text>
</comment>
<keyword evidence="5 8" id="KW-0812">Transmembrane</keyword>
<dbReference type="PANTHER" id="PTHR34975">
    <property type="entry name" value="SPORE GERMINATION PROTEIN A2"/>
    <property type="match status" value="1"/>
</dbReference>
<feature type="transmembrane region" description="Helical" evidence="8">
    <location>
        <begin position="80"/>
        <end position="101"/>
    </location>
</feature>
<feature type="transmembrane region" description="Helical" evidence="8">
    <location>
        <begin position="270"/>
        <end position="295"/>
    </location>
</feature>
<feature type="transmembrane region" description="Helical" evidence="8">
    <location>
        <begin position="337"/>
        <end position="355"/>
    </location>
</feature>
<name>A0AAW7Z9E1_9FIRM</name>
<dbReference type="NCBIfam" id="TIGR00912">
    <property type="entry name" value="2A0309"/>
    <property type="match status" value="1"/>
</dbReference>
<dbReference type="GO" id="GO:0016020">
    <property type="term" value="C:membrane"/>
    <property type="evidence" value="ECO:0007669"/>
    <property type="project" value="UniProtKB-SubCell"/>
</dbReference>
<keyword evidence="3" id="KW-0813">Transport</keyword>
<evidence type="ECO:0000313" key="10">
    <source>
        <dbReference type="Proteomes" id="UP001172911"/>
    </source>
</evidence>
<evidence type="ECO:0000313" key="9">
    <source>
        <dbReference type="EMBL" id="MDO7786155.1"/>
    </source>
</evidence>
<dbReference type="EMBL" id="JARPTC010000003">
    <property type="protein sequence ID" value="MDO7786155.1"/>
    <property type="molecule type" value="Genomic_DNA"/>
</dbReference>
<dbReference type="PANTHER" id="PTHR34975:SF2">
    <property type="entry name" value="SPORE GERMINATION PROTEIN A2"/>
    <property type="match status" value="1"/>
</dbReference>
<feature type="transmembrane region" description="Helical" evidence="8">
    <location>
        <begin position="121"/>
        <end position="138"/>
    </location>
</feature>
<feature type="transmembrane region" description="Helical" evidence="8">
    <location>
        <begin position="307"/>
        <end position="325"/>
    </location>
</feature>
<evidence type="ECO:0000256" key="3">
    <source>
        <dbReference type="ARBA" id="ARBA00022448"/>
    </source>
</evidence>
<feature type="transmembrane region" description="Helical" evidence="8">
    <location>
        <begin position="12"/>
        <end position="33"/>
    </location>
</feature>